<keyword evidence="2" id="KW-1185">Reference proteome</keyword>
<dbReference type="EMBL" id="JWIN03000026">
    <property type="protein sequence ID" value="KAB1257480.1"/>
    <property type="molecule type" value="Genomic_DNA"/>
</dbReference>
<reference evidence="1 2" key="1">
    <citation type="journal article" date="2019" name="Mol. Ecol. Resour.">
        <title>Improving Illumina assemblies with Hi-C and long reads: an example with the North African dromedary.</title>
        <authorList>
            <person name="Elbers J.P."/>
            <person name="Rogers M.F."/>
            <person name="Perelman P.L."/>
            <person name="Proskuryakova A.A."/>
            <person name="Serdyukova N.A."/>
            <person name="Johnson W.E."/>
            <person name="Horin P."/>
            <person name="Corander J."/>
            <person name="Murphy D."/>
            <person name="Burger P.A."/>
        </authorList>
    </citation>
    <scope>NUCLEOTIDE SEQUENCE [LARGE SCALE GENOMIC DNA]</scope>
    <source>
        <strain evidence="1">Drom800</strain>
        <tissue evidence="1">Blood</tissue>
    </source>
</reference>
<comment type="caution">
    <text evidence="1">The sequence shown here is derived from an EMBL/GenBank/DDBJ whole genome shotgun (WGS) entry which is preliminary data.</text>
</comment>
<sequence>MQDRTLVCPLSRYLGRKHGGIRGLDTTLTLPVMLVVTGAGQGDHSCKDSVTSLPGRRTRRPGRQMQLEEGEVLNQVFERKRGISTMEYYSAIKTDNIMPSAATWMLLENVLLSEVSQKEKEKYHVRSLICGI</sequence>
<dbReference type="Proteomes" id="UP000299084">
    <property type="component" value="Unassembled WGS sequence"/>
</dbReference>
<proteinExistence type="predicted"/>
<organism evidence="1 2">
    <name type="scientific">Camelus dromedarius</name>
    <name type="common">Dromedary</name>
    <name type="synonym">Arabian camel</name>
    <dbReference type="NCBI Taxonomy" id="9838"/>
    <lineage>
        <taxon>Eukaryota</taxon>
        <taxon>Metazoa</taxon>
        <taxon>Chordata</taxon>
        <taxon>Craniata</taxon>
        <taxon>Vertebrata</taxon>
        <taxon>Euteleostomi</taxon>
        <taxon>Mammalia</taxon>
        <taxon>Eutheria</taxon>
        <taxon>Laurasiatheria</taxon>
        <taxon>Artiodactyla</taxon>
        <taxon>Tylopoda</taxon>
        <taxon>Camelidae</taxon>
        <taxon>Camelus</taxon>
    </lineage>
</organism>
<accession>A0A5N4CFE4</accession>
<protein>
    <submittedName>
        <fullName evidence="1">LINE-1 retrotransposable element ORF2 protein</fullName>
    </submittedName>
</protein>
<name>A0A5N4CFE4_CAMDR</name>
<dbReference type="AlphaFoldDB" id="A0A5N4CFE4"/>
<gene>
    <name evidence="1" type="ORF">Cadr_000026455</name>
</gene>
<evidence type="ECO:0000313" key="1">
    <source>
        <dbReference type="EMBL" id="KAB1257480.1"/>
    </source>
</evidence>
<evidence type="ECO:0000313" key="2">
    <source>
        <dbReference type="Proteomes" id="UP000299084"/>
    </source>
</evidence>